<comment type="similarity">
    <text evidence="1">Belongs to the MobA/MobL family.</text>
</comment>
<protein>
    <submittedName>
        <fullName evidence="4">MobA/MobL family protein</fullName>
    </submittedName>
</protein>
<feature type="non-terminal residue" evidence="4">
    <location>
        <position position="125"/>
    </location>
</feature>
<evidence type="ECO:0000256" key="2">
    <source>
        <dbReference type="ARBA" id="ARBA00022971"/>
    </source>
</evidence>
<organism evidence="4 5">
    <name type="scientific">Fusicatenibacter saccharivorans</name>
    <dbReference type="NCBI Taxonomy" id="1150298"/>
    <lineage>
        <taxon>Bacteria</taxon>
        <taxon>Bacillati</taxon>
        <taxon>Bacillota</taxon>
        <taxon>Clostridia</taxon>
        <taxon>Lachnospirales</taxon>
        <taxon>Lachnospiraceae</taxon>
        <taxon>Fusicatenibacter</taxon>
    </lineage>
</organism>
<reference evidence="4 5" key="1">
    <citation type="journal article" date="2020" name="Cell Host Microbe">
        <title>Functional and Genomic Variation between Human-Derived Isolates of Lachnospiraceae Reveals Inter- and Intra-Species Diversity.</title>
        <authorList>
            <person name="Sorbara M.T."/>
            <person name="Littmann E.R."/>
            <person name="Fontana E."/>
            <person name="Moody T.U."/>
            <person name="Kohout C.E."/>
            <person name="Gjonbalaj M."/>
            <person name="Eaton V."/>
            <person name="Seok R."/>
            <person name="Leiner I.M."/>
            <person name="Pamer E.G."/>
        </authorList>
    </citation>
    <scope>NUCLEOTIDE SEQUENCE [LARGE SCALE GENOMIC DNA]</scope>
    <source>
        <strain evidence="4 5">MSK.14.54</strain>
    </source>
</reference>
<evidence type="ECO:0000313" key="5">
    <source>
        <dbReference type="Proteomes" id="UP000768180"/>
    </source>
</evidence>
<dbReference type="Pfam" id="PF03389">
    <property type="entry name" value="MobA_MobL"/>
    <property type="match status" value="1"/>
</dbReference>
<evidence type="ECO:0000256" key="1">
    <source>
        <dbReference type="ARBA" id="ARBA00010873"/>
    </source>
</evidence>
<keyword evidence="2" id="KW-0184">Conjugation</keyword>
<evidence type="ECO:0000313" key="4">
    <source>
        <dbReference type="EMBL" id="NSE18208.1"/>
    </source>
</evidence>
<dbReference type="GeneID" id="42785188"/>
<dbReference type="RefSeq" id="WP_167618587.1">
    <property type="nucleotide sequence ID" value="NZ_JAAITQ010000133.1"/>
</dbReference>
<dbReference type="InterPro" id="IPR005053">
    <property type="entry name" value="MobA_MobL"/>
</dbReference>
<dbReference type="EMBL" id="JAAITQ010000133">
    <property type="protein sequence ID" value="NSE18208.1"/>
    <property type="molecule type" value="Genomic_DNA"/>
</dbReference>
<dbReference type="Gene3D" id="3.30.930.30">
    <property type="match status" value="1"/>
</dbReference>
<sequence length="125" mass="14579">MAIFHYTIKIVGRSKGKSVISASAYLNGDVMKNEETGRISYYTSKKEVVYTSLMMCENAPPEWQIVPEENIKRFQKSVRYKRSEDKEAALEKFKITFQKQRLWNEVLKIEKNADAQLGRSFEFAL</sequence>
<feature type="domain" description="MobA/MobL protein" evidence="3">
    <location>
        <begin position="17"/>
        <end position="125"/>
    </location>
</feature>
<proteinExistence type="inferred from homology"/>
<keyword evidence="5" id="KW-1185">Reference proteome</keyword>
<evidence type="ECO:0000259" key="3">
    <source>
        <dbReference type="Pfam" id="PF03389"/>
    </source>
</evidence>
<accession>A0ABX2GII9</accession>
<name>A0ABX2GII9_9FIRM</name>
<comment type="caution">
    <text evidence="4">The sequence shown here is derived from an EMBL/GenBank/DDBJ whole genome shotgun (WGS) entry which is preliminary data.</text>
</comment>
<gene>
    <name evidence="4" type="ORF">G5B05_17970</name>
</gene>
<dbReference type="Proteomes" id="UP000768180">
    <property type="component" value="Unassembled WGS sequence"/>
</dbReference>